<keyword evidence="2" id="KW-0614">Plasmid</keyword>
<dbReference type="Proteomes" id="UP000326936">
    <property type="component" value="Plasmid pTHAF100_a"/>
</dbReference>
<dbReference type="RefSeq" id="WP_114785353.1">
    <property type="nucleotide sequence ID" value="NZ_CBCSDK010000013.1"/>
</dbReference>
<dbReference type="OrthoDB" id="5879086at2"/>
<reference evidence="2 3" key="1">
    <citation type="submission" date="2019-10" db="EMBL/GenBank/DDBJ databases">
        <title>Complete genome sequence of Vibrio sp. strain THAF100, isolated from non-filtered water from the water column of tank 6 of a marine aquarium containing stony-coral fragments. Water maintained at 26 degree C.</title>
        <authorList>
            <person name="Ruckert C."/>
            <person name="Franco A."/>
            <person name="Kalinowski J."/>
            <person name="Glaeser S."/>
        </authorList>
    </citation>
    <scope>NUCLEOTIDE SEQUENCE [LARGE SCALE GENOMIC DNA]</scope>
    <source>
        <strain evidence="2 3">THAF100</strain>
        <plasmid evidence="3">pthaf100_a</plasmid>
    </source>
</reference>
<proteinExistence type="predicted"/>
<organism evidence="2 3">
    <name type="scientific">Vibrio aquimaris</name>
    <dbReference type="NCBI Taxonomy" id="2587862"/>
    <lineage>
        <taxon>Bacteria</taxon>
        <taxon>Pseudomonadati</taxon>
        <taxon>Pseudomonadota</taxon>
        <taxon>Gammaproteobacteria</taxon>
        <taxon>Vibrionales</taxon>
        <taxon>Vibrionaceae</taxon>
        <taxon>Vibrio</taxon>
    </lineage>
</organism>
<dbReference type="AlphaFoldDB" id="A0A5P9CRL8"/>
<evidence type="ECO:0000313" key="2">
    <source>
        <dbReference type="EMBL" id="QFT28302.1"/>
    </source>
</evidence>
<name>A0A5P9CRL8_9VIBR</name>
<evidence type="ECO:0000256" key="1">
    <source>
        <dbReference type="SAM" id="MobiDB-lite"/>
    </source>
</evidence>
<keyword evidence="3" id="KW-1185">Reference proteome</keyword>
<feature type="region of interest" description="Disordered" evidence="1">
    <location>
        <begin position="62"/>
        <end position="97"/>
    </location>
</feature>
<dbReference type="EMBL" id="CP045351">
    <property type="protein sequence ID" value="QFT28302.1"/>
    <property type="molecule type" value="Genomic_DNA"/>
</dbReference>
<accession>A0A5P9CRL8</accession>
<evidence type="ECO:0000313" key="3">
    <source>
        <dbReference type="Proteomes" id="UP000326936"/>
    </source>
</evidence>
<gene>
    <name evidence="2" type="ORF">FIV01_18070</name>
</gene>
<sequence length="97" mass="10460">MSDQDYTTLQKFSDQPTSIAETTLSETIGLTMHNLVANQQQSQVTTSASVTNACARLLAIPQASSQKAGSSEEFGISAQREREKKKKSGLAGFFSRS</sequence>
<dbReference type="InterPro" id="IPR021070">
    <property type="entry name" value="Killing_trait_RebB"/>
</dbReference>
<dbReference type="KEGG" id="vaq:FIV01_18070"/>
<dbReference type="Pfam" id="PF11747">
    <property type="entry name" value="RebB"/>
    <property type="match status" value="1"/>
</dbReference>
<geneLocation type="plasmid" evidence="3">
    <name>pthaf100_a</name>
</geneLocation>
<protein>
    <submittedName>
        <fullName evidence="2">Killing trait</fullName>
    </submittedName>
</protein>